<dbReference type="Proteomes" id="UP000000662">
    <property type="component" value="Chromosome 1"/>
</dbReference>
<dbReference type="AlphaFoldDB" id="Q0BAR1"/>
<dbReference type="SUPFAM" id="SSF54593">
    <property type="entry name" value="Glyoxalase/Bleomycin resistance protein/Dihydroxybiphenyl dioxygenase"/>
    <property type="match status" value="1"/>
</dbReference>
<evidence type="ECO:0000313" key="2">
    <source>
        <dbReference type="EMBL" id="ABI88762.1"/>
    </source>
</evidence>
<keyword evidence="3" id="KW-1185">Reference proteome</keyword>
<reference evidence="2" key="1">
    <citation type="submission" date="2009-01" db="EMBL/GenBank/DDBJ databases">
        <title>Complete sequence of Chromosome 1 of Burkholderia cepacia AMMD.</title>
        <authorList>
            <consortium name="US DOE Joint Genome Institute"/>
            <person name="Copeland A."/>
            <person name="Lucas S."/>
            <person name="Lapidus A."/>
            <person name="Barry K."/>
            <person name="Detter J.C."/>
            <person name="Glavina del Rio T."/>
            <person name="Hammon N."/>
            <person name="Israni S."/>
            <person name="Pitluck S."/>
            <person name="Bruce D."/>
            <person name="Chain P."/>
            <person name="Malfatti S."/>
            <person name="Shin M."/>
            <person name="Vergez L."/>
            <person name="Schmutz J."/>
            <person name="Larimer F."/>
            <person name="Land M."/>
            <person name="Hauser L."/>
            <person name="Kyrpides N."/>
            <person name="Kim E."/>
            <person name="Parke J."/>
            <person name="Coenye T."/>
            <person name="Konstantinidis K."/>
            <person name="Ramette A."/>
            <person name="Tiedje J."/>
            <person name="Richardson P."/>
        </authorList>
    </citation>
    <scope>NUCLEOTIDE SEQUENCE [LARGE SCALE GENOMIC DNA]</scope>
    <source>
        <strain evidence="2">AMMD</strain>
    </source>
</reference>
<evidence type="ECO:0000313" key="3">
    <source>
        <dbReference type="Proteomes" id="UP000000662"/>
    </source>
</evidence>
<protein>
    <submittedName>
        <fullName evidence="2">Glyoxalase/bleomycin resistance protein/dioxygenase</fullName>
    </submittedName>
</protein>
<organism evidence="2 3">
    <name type="scientific">Burkholderia ambifaria (strain ATCC BAA-244 / DSM 16087 / CCUG 44356 / LMG 19182 / AMMD)</name>
    <name type="common">Burkholderia cepacia (strain AMMD)</name>
    <dbReference type="NCBI Taxonomy" id="339670"/>
    <lineage>
        <taxon>Bacteria</taxon>
        <taxon>Pseudomonadati</taxon>
        <taxon>Pseudomonadota</taxon>
        <taxon>Betaproteobacteria</taxon>
        <taxon>Burkholderiales</taxon>
        <taxon>Burkholderiaceae</taxon>
        <taxon>Burkholderia</taxon>
        <taxon>Burkholderia cepacia complex</taxon>
    </lineage>
</organism>
<gene>
    <name evidence="2" type="ordered locus">Bamb_3206</name>
</gene>
<dbReference type="EMBL" id="CP000440">
    <property type="protein sequence ID" value="ABI88762.1"/>
    <property type="molecule type" value="Genomic_DNA"/>
</dbReference>
<feature type="domain" description="VOC" evidence="1">
    <location>
        <begin position="13"/>
        <end position="138"/>
    </location>
</feature>
<dbReference type="GO" id="GO:0051213">
    <property type="term" value="F:dioxygenase activity"/>
    <property type="evidence" value="ECO:0007669"/>
    <property type="project" value="UniProtKB-KW"/>
</dbReference>
<accession>Q0BAR1</accession>
<dbReference type="InterPro" id="IPR029068">
    <property type="entry name" value="Glyas_Bleomycin-R_OHBP_Dase"/>
</dbReference>
<dbReference type="PROSITE" id="PS51819">
    <property type="entry name" value="VOC"/>
    <property type="match status" value="1"/>
</dbReference>
<dbReference type="InterPro" id="IPR050383">
    <property type="entry name" value="GlyoxalaseI/FosfomycinResist"/>
</dbReference>
<name>Q0BAR1_BURCM</name>
<evidence type="ECO:0000259" key="1">
    <source>
        <dbReference type="PROSITE" id="PS51819"/>
    </source>
</evidence>
<dbReference type="eggNOG" id="COG0346">
    <property type="taxonomic scope" value="Bacteria"/>
</dbReference>
<sequence>MKECLLMKPTIRAIDHVVLRVTDMAAMTRFYCDAVGCHVEKEQPDLGLVQLRAGDALIDLLSVGGPIDRPDSGPPGTGRNLDHLCLRVEPFDPDALIAHFAAHGARPGAPAERYGAGGYGPSIYLFDPEGNMLEFKGPPAAIG</sequence>
<dbReference type="PANTHER" id="PTHR21366">
    <property type="entry name" value="GLYOXALASE FAMILY PROTEIN"/>
    <property type="match status" value="1"/>
</dbReference>
<dbReference type="KEGG" id="bam:Bamb_3206"/>
<dbReference type="InterPro" id="IPR004360">
    <property type="entry name" value="Glyas_Fos-R_dOase_dom"/>
</dbReference>
<proteinExistence type="predicted"/>
<dbReference type="InterPro" id="IPR037523">
    <property type="entry name" value="VOC_core"/>
</dbReference>
<dbReference type="PANTHER" id="PTHR21366:SF14">
    <property type="entry name" value="GLYOXALASE DOMAIN-CONTAINING PROTEIN 5"/>
    <property type="match status" value="1"/>
</dbReference>
<dbReference type="Pfam" id="PF00903">
    <property type="entry name" value="Glyoxalase"/>
    <property type="match status" value="1"/>
</dbReference>
<dbReference type="Gene3D" id="3.10.180.10">
    <property type="entry name" value="2,3-Dihydroxybiphenyl 1,2-Dioxygenase, domain 1"/>
    <property type="match status" value="1"/>
</dbReference>